<accession>A0ABT0A683</accession>
<protein>
    <recommendedName>
        <fullName evidence="3">Thioredoxin domain-containing protein</fullName>
    </recommendedName>
</protein>
<proteinExistence type="predicted"/>
<reference evidence="1 2" key="1">
    <citation type="submission" date="2022-03" db="EMBL/GenBank/DDBJ databases">
        <title>Luteimonas soily sp. nov., a novel bacterium isolated from the soil.</title>
        <authorList>
            <person name="Zhang X."/>
        </authorList>
    </citation>
    <scope>NUCLEOTIDE SEQUENCE [LARGE SCALE GENOMIC DNA]</scope>
    <source>
        <strain evidence="1 2">50</strain>
    </source>
</reference>
<dbReference type="Proteomes" id="UP001165423">
    <property type="component" value="Unassembled WGS sequence"/>
</dbReference>
<gene>
    <name evidence="1" type="ORF">MQC88_11165</name>
</gene>
<organism evidence="1 2">
    <name type="scientific">Cognatiluteimonas sedimenti</name>
    <dbReference type="NCBI Taxonomy" id="2927791"/>
    <lineage>
        <taxon>Bacteria</taxon>
        <taxon>Pseudomonadati</taxon>
        <taxon>Pseudomonadota</taxon>
        <taxon>Gammaproteobacteria</taxon>
        <taxon>Lysobacterales</taxon>
        <taxon>Lysobacteraceae</taxon>
        <taxon>Cognatiluteimonas</taxon>
    </lineage>
</organism>
<dbReference type="EMBL" id="JALGCL010000004">
    <property type="protein sequence ID" value="MCJ0826503.1"/>
    <property type="molecule type" value="Genomic_DNA"/>
</dbReference>
<dbReference type="InterPro" id="IPR036249">
    <property type="entry name" value="Thioredoxin-like_sf"/>
</dbReference>
<comment type="caution">
    <text evidence="1">The sequence shown here is derived from an EMBL/GenBank/DDBJ whole genome shotgun (WGS) entry which is preliminary data.</text>
</comment>
<sequence length="198" mass="21524">MTDATDLHARRNRMRLLAIFALFLGTMLVAGALRFSGWRPAGMKNHGELLQPPVDLRARVPVLADGSGYRWNPAARTWRIVLAPPAACDEACTTLARDIDVVWKLMGRNADKVDVLWLCAEPGCSPPPPLRDDPALRLLQPDPALRAVLPRVDATSADGARGVPVYVVDPNGFLILRYPPGADPAGLRADLAKLLKLI</sequence>
<evidence type="ECO:0008006" key="3">
    <source>
        <dbReference type="Google" id="ProtNLM"/>
    </source>
</evidence>
<dbReference type="SUPFAM" id="SSF52833">
    <property type="entry name" value="Thioredoxin-like"/>
    <property type="match status" value="1"/>
</dbReference>
<name>A0ABT0A683_9GAMM</name>
<evidence type="ECO:0000313" key="1">
    <source>
        <dbReference type="EMBL" id="MCJ0826503.1"/>
    </source>
</evidence>
<keyword evidence="2" id="KW-1185">Reference proteome</keyword>
<evidence type="ECO:0000313" key="2">
    <source>
        <dbReference type="Proteomes" id="UP001165423"/>
    </source>
</evidence>